<dbReference type="GO" id="GO:0010124">
    <property type="term" value="P:phenylacetate catabolic process"/>
    <property type="evidence" value="ECO:0007669"/>
    <property type="project" value="InterPro"/>
</dbReference>
<dbReference type="InterPro" id="IPR029045">
    <property type="entry name" value="ClpP/crotonase-like_dom_sf"/>
</dbReference>
<dbReference type="InterPro" id="IPR014748">
    <property type="entry name" value="Enoyl-CoA_hydra_C"/>
</dbReference>
<evidence type="ECO:0000313" key="3">
    <source>
        <dbReference type="EMBL" id="VVM82378.1"/>
    </source>
</evidence>
<keyword evidence="3" id="KW-0413">Isomerase</keyword>
<evidence type="ECO:0000256" key="1">
    <source>
        <dbReference type="ARBA" id="ARBA00005254"/>
    </source>
</evidence>
<proteinExistence type="inferred from homology"/>
<dbReference type="SUPFAM" id="SSF52096">
    <property type="entry name" value="ClpP/crotonase"/>
    <property type="match status" value="1"/>
</dbReference>
<dbReference type="EMBL" id="CABVHG010000012">
    <property type="protein sequence ID" value="VVM82378.1"/>
    <property type="molecule type" value="Genomic_DNA"/>
</dbReference>
<dbReference type="AlphaFoldDB" id="A0A5E6T335"/>
<dbReference type="EC" id="5.3.3.18" evidence="3"/>
<dbReference type="PANTHER" id="PTHR43459:SF1">
    <property type="entry name" value="EG:BACN32G11.4 PROTEIN"/>
    <property type="match status" value="1"/>
</dbReference>
<dbReference type="Gene3D" id="3.90.226.10">
    <property type="entry name" value="2-enoyl-CoA Hydratase, Chain A, domain 1"/>
    <property type="match status" value="1"/>
</dbReference>
<dbReference type="RefSeq" id="WP_038995010.1">
    <property type="nucleotide sequence ID" value="NZ_OZ024668.1"/>
</dbReference>
<dbReference type="Proteomes" id="UP000326595">
    <property type="component" value="Chromosome"/>
</dbReference>
<dbReference type="Pfam" id="PF00378">
    <property type="entry name" value="ECH_1"/>
    <property type="match status" value="1"/>
</dbReference>
<dbReference type="GO" id="GO:0016853">
    <property type="term" value="F:isomerase activity"/>
    <property type="evidence" value="ECO:0007669"/>
    <property type="project" value="UniProtKB-KW"/>
</dbReference>
<organism evidence="3">
    <name type="scientific">Pseudomonas fluorescens</name>
    <dbReference type="NCBI Taxonomy" id="294"/>
    <lineage>
        <taxon>Bacteria</taxon>
        <taxon>Pseudomonadati</taxon>
        <taxon>Pseudomonadota</taxon>
        <taxon>Gammaproteobacteria</taxon>
        <taxon>Pseudomonadales</taxon>
        <taxon>Pseudomonadaceae</taxon>
        <taxon>Pseudomonas</taxon>
    </lineage>
</organism>
<dbReference type="NCBIfam" id="TIGR02280">
    <property type="entry name" value="PaaB1"/>
    <property type="match status" value="1"/>
</dbReference>
<gene>
    <name evidence="3" type="primary">paaG_2</name>
    <name evidence="2" type="synonym">paaG_1</name>
    <name evidence="2" type="ORF">PS652_01872</name>
    <name evidence="3" type="ORF">PS652_02352</name>
</gene>
<dbReference type="CDD" id="cd06558">
    <property type="entry name" value="crotonase-like"/>
    <property type="match status" value="1"/>
</dbReference>
<evidence type="ECO:0000313" key="2">
    <source>
        <dbReference type="EMBL" id="CAK9889043.1"/>
    </source>
</evidence>
<dbReference type="PANTHER" id="PTHR43459">
    <property type="entry name" value="ENOYL-COA HYDRATASE"/>
    <property type="match status" value="1"/>
</dbReference>
<accession>A0A5E6T335</accession>
<dbReference type="Gene3D" id="1.10.12.10">
    <property type="entry name" value="Lyase 2-enoyl-coa Hydratase, Chain A, domain 2"/>
    <property type="match status" value="1"/>
</dbReference>
<reference evidence="2 4" key="2">
    <citation type="submission" date="2024-03" db="EMBL/GenBank/DDBJ databases">
        <authorList>
            <person name="Alaster D. Moffat"/>
            <person name="Govind Chandra"/>
            <person name="Andrew W. Truman"/>
        </authorList>
    </citation>
    <scope>NUCLEOTIDE SEQUENCE [LARGE SCALE GENOMIC DNA]</scope>
    <source>
        <strain evidence="2">PS652</strain>
    </source>
</reference>
<dbReference type="InterPro" id="IPR001753">
    <property type="entry name" value="Enoyl-CoA_hydra/iso"/>
</dbReference>
<evidence type="ECO:0000313" key="4">
    <source>
        <dbReference type="Proteomes" id="UP000326595"/>
    </source>
</evidence>
<protein>
    <submittedName>
        <fullName evidence="3">1,2-epoxyphenylacetyl-CoA isomerase</fullName>
        <ecNumber evidence="3">5.3.3.18</ecNumber>
    </submittedName>
</protein>
<sequence>MSFEHILFSIDAGIALLSLNRPEQLNSFNSQMHEEVQQALRQVRGNADVRVLLLTAEGRGFCAGQDLADRNVAPGTEVPDLGESIERYYNPLVRTLRELPIPVICAVNGVAAGAGANIPLACDLVLAARSANFIQAFCKIGLIPDSGGTYALPRLVGMARAKALAMLGERLSAEQAEQWGLIYRCVDDAELRDEAMKLARHLATQPTYGLGLIKRGLHASLDNSFDQQLTLERDLQRLAGRSEDYREGVSAFMAKRTAQFKGR</sequence>
<comment type="similarity">
    <text evidence="1">Belongs to the enoyl-CoA hydratase/isomerase family.</text>
</comment>
<dbReference type="EMBL" id="OZ024668">
    <property type="protein sequence ID" value="CAK9889043.1"/>
    <property type="molecule type" value="Genomic_DNA"/>
</dbReference>
<dbReference type="FunFam" id="3.90.226.10:FF:000071">
    <property type="entry name" value="Putative enoyl-CoA hydratase PaaB"/>
    <property type="match status" value="1"/>
</dbReference>
<name>A0A5E6T335_PSEFL</name>
<reference evidence="3" key="1">
    <citation type="submission" date="2019-09" db="EMBL/GenBank/DDBJ databases">
        <authorList>
            <person name="Chandra G."/>
            <person name="Truman W A."/>
        </authorList>
    </citation>
    <scope>NUCLEOTIDE SEQUENCE [LARGE SCALE GENOMIC DNA]</scope>
    <source>
        <strain evidence="3">PS652</strain>
    </source>
</reference>
<dbReference type="InterPro" id="IPR011968">
    <property type="entry name" value="PaaB1"/>
</dbReference>